<organism evidence="1 2">
    <name type="scientific">Pristionchus fissidentatus</name>
    <dbReference type="NCBI Taxonomy" id="1538716"/>
    <lineage>
        <taxon>Eukaryota</taxon>
        <taxon>Metazoa</taxon>
        <taxon>Ecdysozoa</taxon>
        <taxon>Nematoda</taxon>
        <taxon>Chromadorea</taxon>
        <taxon>Rhabditida</taxon>
        <taxon>Rhabditina</taxon>
        <taxon>Diplogasteromorpha</taxon>
        <taxon>Diplogasteroidea</taxon>
        <taxon>Neodiplogasteridae</taxon>
        <taxon>Pristionchus</taxon>
    </lineage>
</organism>
<reference evidence="1" key="1">
    <citation type="submission" date="2023-10" db="EMBL/GenBank/DDBJ databases">
        <title>Genome assembly of Pristionchus species.</title>
        <authorList>
            <person name="Yoshida K."/>
            <person name="Sommer R.J."/>
        </authorList>
    </citation>
    <scope>NUCLEOTIDE SEQUENCE</scope>
    <source>
        <strain evidence="1">RS5133</strain>
    </source>
</reference>
<name>A0AAV5VF61_9BILA</name>
<evidence type="ECO:0000313" key="1">
    <source>
        <dbReference type="EMBL" id="GMT17372.1"/>
    </source>
</evidence>
<dbReference type="Proteomes" id="UP001432322">
    <property type="component" value="Unassembled WGS sequence"/>
</dbReference>
<comment type="caution">
    <text evidence="1">The sequence shown here is derived from an EMBL/GenBank/DDBJ whole genome shotgun (WGS) entry which is preliminary data.</text>
</comment>
<feature type="non-terminal residue" evidence="1">
    <location>
        <position position="1"/>
    </location>
</feature>
<dbReference type="AlphaFoldDB" id="A0AAV5VF61"/>
<gene>
    <name evidence="1" type="ORF">PFISCL1PPCAC_8669</name>
</gene>
<keyword evidence="2" id="KW-1185">Reference proteome</keyword>
<proteinExistence type="predicted"/>
<sequence>RGYVDGLVEVLIDSSSDPTHNFAAYSPASQHGRISNFAKKGLKVNSLSTLHMGLLPHKYLVYGNKFCGADKMTIVCSMLGADGHRTMLVFSAAAKALAMDKLGYKPDLMLGYCASEPVCGAKEQMYRYKSDKWNSDVFAWTSEAKKKYESMGHFHLVQKLPCYMFDTKETCSA</sequence>
<protein>
    <submittedName>
        <fullName evidence="1">Uncharacterized protein</fullName>
    </submittedName>
</protein>
<evidence type="ECO:0000313" key="2">
    <source>
        <dbReference type="Proteomes" id="UP001432322"/>
    </source>
</evidence>
<dbReference type="EMBL" id="BTSY01000003">
    <property type="protein sequence ID" value="GMT17372.1"/>
    <property type="molecule type" value="Genomic_DNA"/>
</dbReference>
<accession>A0AAV5VF61</accession>